<evidence type="ECO:0000313" key="2">
    <source>
        <dbReference type="EMBL" id="TBO32437.1"/>
    </source>
</evidence>
<evidence type="ECO:0000256" key="1">
    <source>
        <dbReference type="SAM" id="Phobius"/>
    </source>
</evidence>
<protein>
    <submittedName>
        <fullName evidence="2">Uncharacterized protein</fullName>
    </submittedName>
</protein>
<accession>A0A4Q9H580</accession>
<dbReference type="AlphaFoldDB" id="A0A4Q9H580"/>
<comment type="caution">
    <text evidence="2">The sequence shown here is derived from an EMBL/GenBank/DDBJ whole genome shotgun (WGS) entry which is preliminary data.</text>
</comment>
<name>A0A4Q9H580_9BURK</name>
<proteinExistence type="predicted"/>
<sequence>MPLDGERQGPVWVGVLLLAACVALGAWRWAKDANQRAIAAVVAVFVLPVMGATSVPDLLHAANADLPWPHALSSEARRQASRTEAFVALQTRSLGKHRTAHLLVTQVSAEAPTLHRQISRHQLAALQALQDTGTLKPGMPVHVTVEQGLLGWRFVRRIDTAAP</sequence>
<keyword evidence="1" id="KW-1133">Transmembrane helix</keyword>
<dbReference type="EMBL" id="SIXI01000002">
    <property type="protein sequence ID" value="TBO32437.1"/>
    <property type="molecule type" value="Genomic_DNA"/>
</dbReference>
<keyword evidence="1" id="KW-0472">Membrane</keyword>
<keyword evidence="3" id="KW-1185">Reference proteome</keyword>
<reference evidence="2 3" key="1">
    <citation type="submission" date="2019-02" db="EMBL/GenBank/DDBJ databases">
        <title>Aquabacterium sp. strain KMB7.</title>
        <authorList>
            <person name="Chen W.-M."/>
        </authorList>
    </citation>
    <scope>NUCLEOTIDE SEQUENCE [LARGE SCALE GENOMIC DNA]</scope>
    <source>
        <strain evidence="2 3">KMB7</strain>
    </source>
</reference>
<feature type="transmembrane region" description="Helical" evidence="1">
    <location>
        <begin position="12"/>
        <end position="30"/>
    </location>
</feature>
<dbReference type="PROSITE" id="PS51257">
    <property type="entry name" value="PROKAR_LIPOPROTEIN"/>
    <property type="match status" value="1"/>
</dbReference>
<dbReference type="Proteomes" id="UP000292120">
    <property type="component" value="Unassembled WGS sequence"/>
</dbReference>
<evidence type="ECO:0000313" key="3">
    <source>
        <dbReference type="Proteomes" id="UP000292120"/>
    </source>
</evidence>
<keyword evidence="1" id="KW-0812">Transmembrane</keyword>
<gene>
    <name evidence="2" type="ORF">EYS42_04340</name>
</gene>
<feature type="transmembrane region" description="Helical" evidence="1">
    <location>
        <begin position="37"/>
        <end position="55"/>
    </location>
</feature>
<organism evidence="2 3">
    <name type="scientific">Aquabacterium lacunae</name>
    <dbReference type="NCBI Taxonomy" id="2528630"/>
    <lineage>
        <taxon>Bacteria</taxon>
        <taxon>Pseudomonadati</taxon>
        <taxon>Pseudomonadota</taxon>
        <taxon>Betaproteobacteria</taxon>
        <taxon>Burkholderiales</taxon>
        <taxon>Aquabacterium</taxon>
    </lineage>
</organism>